<evidence type="ECO:0000256" key="5">
    <source>
        <dbReference type="SAM" id="MobiDB-lite"/>
    </source>
</evidence>
<comment type="caution">
    <text evidence="7">The sequence shown here is derived from an EMBL/GenBank/DDBJ whole genome shotgun (WGS) entry which is preliminary data.</text>
</comment>
<dbReference type="Gene3D" id="4.10.240.10">
    <property type="entry name" value="Zn(2)-C6 fungal-type DNA-binding domain"/>
    <property type="match status" value="1"/>
</dbReference>
<feature type="compositionally biased region" description="Low complexity" evidence="5">
    <location>
        <begin position="15"/>
        <end position="41"/>
    </location>
</feature>
<dbReference type="EMBL" id="JBBXMP010000004">
    <property type="protein sequence ID" value="KAL0071110.1"/>
    <property type="molecule type" value="Genomic_DNA"/>
</dbReference>
<feature type="region of interest" description="Disordered" evidence="5">
    <location>
        <begin position="181"/>
        <end position="249"/>
    </location>
</feature>
<dbReference type="SMART" id="SM00066">
    <property type="entry name" value="GAL4"/>
    <property type="match status" value="1"/>
</dbReference>
<accession>A0ABR3AC78</accession>
<dbReference type="PANTHER" id="PTHR31069:SF32">
    <property type="entry name" value="ARGININE METABOLISM REGULATION PROTEIN II"/>
    <property type="match status" value="1"/>
</dbReference>
<keyword evidence="1" id="KW-0805">Transcription regulation</keyword>
<organism evidence="7 8">
    <name type="scientific">Marasmius tenuissimus</name>
    <dbReference type="NCBI Taxonomy" id="585030"/>
    <lineage>
        <taxon>Eukaryota</taxon>
        <taxon>Fungi</taxon>
        <taxon>Dikarya</taxon>
        <taxon>Basidiomycota</taxon>
        <taxon>Agaricomycotina</taxon>
        <taxon>Agaricomycetes</taxon>
        <taxon>Agaricomycetidae</taxon>
        <taxon>Agaricales</taxon>
        <taxon>Marasmiineae</taxon>
        <taxon>Marasmiaceae</taxon>
        <taxon>Marasmius</taxon>
    </lineage>
</organism>
<keyword evidence="8" id="KW-1185">Reference proteome</keyword>
<evidence type="ECO:0000313" key="8">
    <source>
        <dbReference type="Proteomes" id="UP001437256"/>
    </source>
</evidence>
<feature type="region of interest" description="Disordered" evidence="5">
    <location>
        <begin position="365"/>
        <end position="408"/>
    </location>
</feature>
<dbReference type="CDD" id="cd00067">
    <property type="entry name" value="GAL4"/>
    <property type="match status" value="1"/>
</dbReference>
<dbReference type="InterPro" id="IPR050675">
    <property type="entry name" value="OAF3"/>
</dbReference>
<feature type="compositionally biased region" description="Polar residues" evidence="5">
    <location>
        <begin position="138"/>
        <end position="148"/>
    </location>
</feature>
<dbReference type="PANTHER" id="PTHR31069">
    <property type="entry name" value="OLEATE-ACTIVATED TRANSCRIPTION FACTOR 1-RELATED"/>
    <property type="match status" value="1"/>
</dbReference>
<dbReference type="SUPFAM" id="SSF57701">
    <property type="entry name" value="Zn2/Cys6 DNA-binding domain"/>
    <property type="match status" value="1"/>
</dbReference>
<feature type="compositionally biased region" description="Low complexity" evidence="5">
    <location>
        <begin position="232"/>
        <end position="241"/>
    </location>
</feature>
<evidence type="ECO:0000256" key="2">
    <source>
        <dbReference type="ARBA" id="ARBA00023125"/>
    </source>
</evidence>
<protein>
    <recommendedName>
        <fullName evidence="6">Zn(2)-C6 fungal-type domain-containing protein</fullName>
    </recommendedName>
</protein>
<evidence type="ECO:0000256" key="4">
    <source>
        <dbReference type="ARBA" id="ARBA00023242"/>
    </source>
</evidence>
<feature type="region of interest" description="Disordered" evidence="5">
    <location>
        <begin position="469"/>
        <end position="509"/>
    </location>
</feature>
<proteinExistence type="predicted"/>
<feature type="compositionally biased region" description="Basic and acidic residues" evidence="5">
    <location>
        <begin position="1"/>
        <end position="10"/>
    </location>
</feature>
<feature type="region of interest" description="Disordered" evidence="5">
    <location>
        <begin position="297"/>
        <end position="321"/>
    </location>
</feature>
<dbReference type="Pfam" id="PF00172">
    <property type="entry name" value="Zn_clus"/>
    <property type="match status" value="1"/>
</dbReference>
<keyword evidence="3" id="KW-0804">Transcription</keyword>
<evidence type="ECO:0000256" key="3">
    <source>
        <dbReference type="ARBA" id="ARBA00023163"/>
    </source>
</evidence>
<feature type="compositionally biased region" description="Polar residues" evidence="5">
    <location>
        <begin position="302"/>
        <end position="321"/>
    </location>
</feature>
<dbReference type="Proteomes" id="UP001437256">
    <property type="component" value="Unassembled WGS sequence"/>
</dbReference>
<dbReference type="InterPro" id="IPR036864">
    <property type="entry name" value="Zn2-C6_fun-type_DNA-bd_sf"/>
</dbReference>
<feature type="domain" description="Zn(2)-C6 fungal-type" evidence="6">
    <location>
        <begin position="329"/>
        <end position="360"/>
    </location>
</feature>
<feature type="compositionally biased region" description="Acidic residues" evidence="5">
    <location>
        <begin position="55"/>
        <end position="64"/>
    </location>
</feature>
<sequence>MTVGGDDQHTFDAASPSNVGPNSSLPSSLLPHLYTGPSSGRTSRDSGTRTTLYSTDEDRDDVVVDENSKDGNENEVQYPDTVSGTGVDKSYRHSMVASAGSQASQEQPSSPTAATMSSTGFQHHHQQPLRSHYANNEPLATTSSSGSSAIEMRPPIRSDPVFYAQGVGNTYSHGQIAAYPGISIPSSPGPGPSRRDSIGAGTGFGQPNGLPASSMLQSPVSPDSPYSQVFNDSSSSHSPDSSYKDYHLTHIMSPPGRDWPRSSVNPVVSRDQGDIIRTYDEIDNSLYRGSMRSFEEVERGPSTFNSASEGSRTISESNPSNKTKKTLIACGFCRKRRIRCDGNRPSCFQCRSREDQVCIYDVAPRRRGPGKANKGSRGTKPKNGYVERSRQHDEDENTVGSRTEISELPPQYLPFNERGAEDFGPHHQQDFRADTYFQGPNEGPFIARIVAPHRQQSYANETHSVYLPHHPQRQQQFPPLPYPRGPSPEREWHVPEVPRSQPVSTWSPPLPYEPSSISDHRHELNGLGNPPGFQGYGVCYQGPPASLPRGYSLYSTYAYQTPSSDVPNATGRKMKRGRSASPLAESR</sequence>
<dbReference type="PROSITE" id="PS50048">
    <property type="entry name" value="ZN2_CY6_FUNGAL_2"/>
    <property type="match status" value="1"/>
</dbReference>
<dbReference type="PROSITE" id="PS00463">
    <property type="entry name" value="ZN2_CY6_FUNGAL_1"/>
    <property type="match status" value="1"/>
</dbReference>
<evidence type="ECO:0000259" key="6">
    <source>
        <dbReference type="PROSITE" id="PS50048"/>
    </source>
</evidence>
<feature type="compositionally biased region" description="Low complexity" evidence="5">
    <location>
        <begin position="108"/>
        <end position="119"/>
    </location>
</feature>
<name>A0ABR3AC78_9AGAR</name>
<feature type="region of interest" description="Disordered" evidence="5">
    <location>
        <begin position="1"/>
        <end position="153"/>
    </location>
</feature>
<keyword evidence="4" id="KW-0539">Nucleus</keyword>
<dbReference type="InterPro" id="IPR001138">
    <property type="entry name" value="Zn2Cys6_DnaBD"/>
</dbReference>
<feature type="compositionally biased region" description="Polar residues" evidence="5">
    <location>
        <begin position="214"/>
        <end position="231"/>
    </location>
</feature>
<feature type="compositionally biased region" description="Basic and acidic residues" evidence="5">
    <location>
        <begin position="487"/>
        <end position="496"/>
    </location>
</feature>
<evidence type="ECO:0000313" key="7">
    <source>
        <dbReference type="EMBL" id="KAL0071110.1"/>
    </source>
</evidence>
<keyword evidence="2" id="KW-0238">DNA-binding</keyword>
<gene>
    <name evidence="7" type="ORF">AAF712_001668</name>
</gene>
<reference evidence="7 8" key="1">
    <citation type="submission" date="2024-05" db="EMBL/GenBank/DDBJ databases">
        <title>A draft genome resource for the thread blight pathogen Marasmius tenuissimus strain MS-2.</title>
        <authorList>
            <person name="Yulfo-Soto G.E."/>
            <person name="Baruah I.K."/>
            <person name="Amoako-Attah I."/>
            <person name="Bukari Y."/>
            <person name="Meinhardt L.W."/>
            <person name="Bailey B.A."/>
            <person name="Cohen S.P."/>
        </authorList>
    </citation>
    <scope>NUCLEOTIDE SEQUENCE [LARGE SCALE GENOMIC DNA]</scope>
    <source>
        <strain evidence="7 8">MS-2</strain>
    </source>
</reference>
<evidence type="ECO:0000256" key="1">
    <source>
        <dbReference type="ARBA" id="ARBA00023015"/>
    </source>
</evidence>
<feature type="region of interest" description="Disordered" evidence="5">
    <location>
        <begin position="560"/>
        <end position="587"/>
    </location>
</feature>